<accession>A0A931H1K2</accession>
<dbReference type="SUPFAM" id="SSF53383">
    <property type="entry name" value="PLP-dependent transferases"/>
    <property type="match status" value="1"/>
</dbReference>
<dbReference type="PANTHER" id="PTHR43797">
    <property type="entry name" value="HOMOCYSTEINE/CYSTEINE SYNTHASE"/>
    <property type="match status" value="1"/>
</dbReference>
<comment type="caution">
    <text evidence="7">The sequence shown here is derived from an EMBL/GenBank/DDBJ whole genome shotgun (WGS) entry which is preliminary data.</text>
</comment>
<evidence type="ECO:0000256" key="2">
    <source>
        <dbReference type="ARBA" id="ARBA00009077"/>
    </source>
</evidence>
<dbReference type="PANTHER" id="PTHR43797:SF2">
    <property type="entry name" value="HOMOCYSTEINE_CYSTEINE SYNTHASE"/>
    <property type="match status" value="1"/>
</dbReference>
<dbReference type="InterPro" id="IPR015424">
    <property type="entry name" value="PyrdxlP-dep_Trfase"/>
</dbReference>
<dbReference type="Pfam" id="PF01053">
    <property type="entry name" value="Cys_Met_Meta_PP"/>
    <property type="match status" value="1"/>
</dbReference>
<dbReference type="GO" id="GO:0006535">
    <property type="term" value="P:cysteine biosynthetic process from serine"/>
    <property type="evidence" value="ECO:0007669"/>
    <property type="project" value="TreeGrafter"/>
</dbReference>
<evidence type="ECO:0000313" key="8">
    <source>
        <dbReference type="Proteomes" id="UP000651050"/>
    </source>
</evidence>
<evidence type="ECO:0000256" key="4">
    <source>
        <dbReference type="ARBA" id="ARBA00022898"/>
    </source>
</evidence>
<dbReference type="GO" id="GO:0005737">
    <property type="term" value="C:cytoplasm"/>
    <property type="evidence" value="ECO:0007669"/>
    <property type="project" value="TreeGrafter"/>
</dbReference>
<evidence type="ECO:0000256" key="1">
    <source>
        <dbReference type="ARBA" id="ARBA00001933"/>
    </source>
</evidence>
<feature type="modified residue" description="N6-(pyridoxal phosphate)lysine" evidence="5">
    <location>
        <position position="205"/>
    </location>
</feature>
<comment type="cofactor">
    <cofactor evidence="1 6">
        <name>pyridoxal 5'-phosphate</name>
        <dbReference type="ChEBI" id="CHEBI:597326"/>
    </cofactor>
</comment>
<dbReference type="RefSeq" id="WP_196984836.1">
    <property type="nucleotide sequence ID" value="NZ_JADWYS010000001.1"/>
</dbReference>
<dbReference type="AlphaFoldDB" id="A0A931H1K2"/>
<sequence>MTKDITTRILHADRLGGVEHGAVLKPLHIATAYGYNTAEELTAVFQGDKSGHVYGRQGNPTTQALEAKISLMEDAVGTVSFATGMAAVCSTMLALLKKGDHVVASRFLFGNTASWMNTLSQLGCEVTLVDATQAAAVEAALRTETRIVFVETIANPRTQIADLEGIGKLCRPRGIVYIVDSTMTTPALFQPKAVQASLVIHSLSKSICGHGNALGGSVSDTGLFDWGAYPNLLPAYRKGAPTAWGLLQIKKKGLRDMGATLSSEHGHRIAAGAETLTLRMERACSNAMALAQWLEAQPLVSKVHYPGLASHAQHERAGKLFKSFGALLSFETVDGVSPFEVLNALELVIKSSHLGDNRTLAIPVAHTIFWEMGAEQRQTMEIADSLIRLSVGIEAQADLLADFANAFAKLGKK</sequence>
<dbReference type="Proteomes" id="UP000651050">
    <property type="component" value="Unassembled WGS sequence"/>
</dbReference>
<comment type="similarity">
    <text evidence="2 6">Belongs to the trans-sulfuration enzymes family.</text>
</comment>
<keyword evidence="8" id="KW-1185">Reference proteome</keyword>
<keyword evidence="4 5" id="KW-0663">Pyridoxal phosphate</keyword>
<dbReference type="InterPro" id="IPR015421">
    <property type="entry name" value="PyrdxlP-dep_Trfase_major"/>
</dbReference>
<dbReference type="GO" id="GO:0071269">
    <property type="term" value="P:L-homocysteine biosynthetic process"/>
    <property type="evidence" value="ECO:0007669"/>
    <property type="project" value="TreeGrafter"/>
</dbReference>
<dbReference type="EMBL" id="JADWYS010000001">
    <property type="protein sequence ID" value="MBG9386877.1"/>
    <property type="molecule type" value="Genomic_DNA"/>
</dbReference>
<dbReference type="GO" id="GO:0019346">
    <property type="term" value="P:transsulfuration"/>
    <property type="evidence" value="ECO:0007669"/>
    <property type="project" value="InterPro"/>
</dbReference>
<dbReference type="NCBIfam" id="NF004609">
    <property type="entry name" value="PRK05939.1"/>
    <property type="match status" value="1"/>
</dbReference>
<proteinExistence type="inferred from homology"/>
<evidence type="ECO:0000256" key="3">
    <source>
        <dbReference type="ARBA" id="ARBA00022679"/>
    </source>
</evidence>
<dbReference type="Gene3D" id="3.40.640.10">
    <property type="entry name" value="Type I PLP-dependent aspartate aminotransferase-like (Major domain)"/>
    <property type="match status" value="1"/>
</dbReference>
<dbReference type="GO" id="GO:0030170">
    <property type="term" value="F:pyridoxal phosphate binding"/>
    <property type="evidence" value="ECO:0007669"/>
    <property type="project" value="InterPro"/>
</dbReference>
<dbReference type="GO" id="GO:0003961">
    <property type="term" value="F:O-acetylhomoserine aminocarboxypropyltransferase activity"/>
    <property type="evidence" value="ECO:0007669"/>
    <property type="project" value="TreeGrafter"/>
</dbReference>
<gene>
    <name evidence="7" type="ORF">I5803_02470</name>
</gene>
<name>A0A931H1K2_9BURK</name>
<evidence type="ECO:0000313" key="7">
    <source>
        <dbReference type="EMBL" id="MBG9386877.1"/>
    </source>
</evidence>
<dbReference type="FunFam" id="3.40.640.10:FF:000046">
    <property type="entry name" value="Cystathionine gamma-lyase"/>
    <property type="match status" value="1"/>
</dbReference>
<reference evidence="7" key="1">
    <citation type="submission" date="2020-11" db="EMBL/GenBank/DDBJ databases">
        <title>Bacterial whole genome sequence for Caenimonas sp. DR4.4.</title>
        <authorList>
            <person name="Le V."/>
            <person name="Ko S.-R."/>
            <person name="Ahn C.-Y."/>
            <person name="Oh H.-M."/>
        </authorList>
    </citation>
    <scope>NUCLEOTIDE SEQUENCE</scope>
    <source>
        <strain evidence="7">DR4.4</strain>
    </source>
</reference>
<evidence type="ECO:0000256" key="6">
    <source>
        <dbReference type="RuleBase" id="RU362118"/>
    </source>
</evidence>
<evidence type="ECO:0000256" key="5">
    <source>
        <dbReference type="PIRSR" id="PIRSR001434-2"/>
    </source>
</evidence>
<dbReference type="GO" id="GO:0004124">
    <property type="term" value="F:cysteine synthase activity"/>
    <property type="evidence" value="ECO:0007669"/>
    <property type="project" value="TreeGrafter"/>
</dbReference>
<keyword evidence="3" id="KW-0808">Transferase</keyword>
<dbReference type="PIRSF" id="PIRSF001434">
    <property type="entry name" value="CGS"/>
    <property type="match status" value="1"/>
</dbReference>
<dbReference type="InterPro" id="IPR000277">
    <property type="entry name" value="Cys/Met-Metab_PyrdxlP-dep_enz"/>
</dbReference>
<organism evidence="7 8">
    <name type="scientific">Caenimonas aquaedulcis</name>
    <dbReference type="NCBI Taxonomy" id="2793270"/>
    <lineage>
        <taxon>Bacteria</taxon>
        <taxon>Pseudomonadati</taxon>
        <taxon>Pseudomonadota</taxon>
        <taxon>Betaproteobacteria</taxon>
        <taxon>Burkholderiales</taxon>
        <taxon>Comamonadaceae</taxon>
        <taxon>Caenimonas</taxon>
    </lineage>
</organism>
<dbReference type="InterPro" id="IPR006235">
    <property type="entry name" value="OAc-hSer/O-AcSer_sulfhydrylase"/>
</dbReference>
<dbReference type="InterPro" id="IPR015422">
    <property type="entry name" value="PyrdxlP-dep_Trfase_small"/>
</dbReference>
<dbReference type="Gene3D" id="3.90.1150.10">
    <property type="entry name" value="Aspartate Aminotransferase, domain 1"/>
    <property type="match status" value="1"/>
</dbReference>
<protein>
    <submittedName>
        <fullName evidence="7">Cystathionine gamma-synthase family protein</fullName>
    </submittedName>
</protein>